<dbReference type="EC" id="2.3.-.-" evidence="2"/>
<keyword evidence="3" id="KW-1185">Reference proteome</keyword>
<dbReference type="KEGG" id="yrh:AABB31_20120"/>
<sequence>MIPVLQTDRLTLRAPCADDFEAYAAFRGSARAKPLGGPFTRAQAFTQLAEIIGHWTLRGYGRWIIADRVDDKPLGVVGLFYPEDWPEPEIAWSVFAQGEGRGLAYEAACAARHYAYDTLGWTTAITLVDPSNTRSVALAKRMGCQPDGVYDHPTYGAMHLWRHPGPGAIT</sequence>
<dbReference type="InterPro" id="IPR000182">
    <property type="entry name" value="GNAT_dom"/>
</dbReference>
<proteinExistence type="predicted"/>
<dbReference type="Proteomes" id="UP001470809">
    <property type="component" value="Chromosome"/>
</dbReference>
<dbReference type="SUPFAM" id="SSF55729">
    <property type="entry name" value="Acyl-CoA N-acyltransferases (Nat)"/>
    <property type="match status" value="1"/>
</dbReference>
<feature type="domain" description="N-acetyltransferase" evidence="1">
    <location>
        <begin position="9"/>
        <end position="145"/>
    </location>
</feature>
<evidence type="ECO:0000313" key="3">
    <source>
        <dbReference type="Proteomes" id="UP001470809"/>
    </source>
</evidence>
<dbReference type="Gene3D" id="3.40.630.30">
    <property type="match status" value="1"/>
</dbReference>
<keyword evidence="2" id="KW-0808">Transferase</keyword>
<dbReference type="InterPro" id="IPR016181">
    <property type="entry name" value="Acyl_CoA_acyltransferase"/>
</dbReference>
<accession>A0AAN0NLL8</accession>
<dbReference type="RefSeq" id="WP_342076540.1">
    <property type="nucleotide sequence ID" value="NZ_CP151767.2"/>
</dbReference>
<gene>
    <name evidence="2" type="ORF">AABB31_20120</name>
</gene>
<dbReference type="PANTHER" id="PTHR43792">
    <property type="entry name" value="GNAT FAMILY, PUTATIVE (AFU_ORTHOLOGUE AFUA_3G00765)-RELATED-RELATED"/>
    <property type="match status" value="1"/>
</dbReference>
<dbReference type="InterPro" id="IPR051531">
    <property type="entry name" value="N-acetyltransferase"/>
</dbReference>
<keyword evidence="2" id="KW-0012">Acyltransferase</keyword>
<evidence type="ECO:0000313" key="2">
    <source>
        <dbReference type="EMBL" id="WZU67229.1"/>
    </source>
</evidence>
<organism evidence="2 3">
    <name type="scientific">Yoonia rhodophyticola</name>
    <dbReference type="NCBI Taxonomy" id="3137370"/>
    <lineage>
        <taxon>Bacteria</taxon>
        <taxon>Pseudomonadati</taxon>
        <taxon>Pseudomonadota</taxon>
        <taxon>Alphaproteobacteria</taxon>
        <taxon>Rhodobacterales</taxon>
        <taxon>Paracoccaceae</taxon>
        <taxon>Yoonia</taxon>
    </lineage>
</organism>
<dbReference type="PANTHER" id="PTHR43792:SF1">
    <property type="entry name" value="N-ACETYLTRANSFERASE DOMAIN-CONTAINING PROTEIN"/>
    <property type="match status" value="1"/>
</dbReference>
<dbReference type="AlphaFoldDB" id="A0AAN0NLL8"/>
<dbReference type="Pfam" id="PF13302">
    <property type="entry name" value="Acetyltransf_3"/>
    <property type="match status" value="1"/>
</dbReference>
<reference evidence="2 3" key="2">
    <citation type="submission" date="2024-08" db="EMBL/GenBank/DDBJ databases">
        <title>Phylogenomic analyses of a clade within the roseobacter group suggest taxonomic reassignments of species of the genera Aestuariivita, Citreicella, Loktanella, Nautella, Pelagibaca, Ruegeria, Thalassobius, Thiobacimonas and Tropicibacter, and the proposal o.</title>
        <authorList>
            <person name="Jeon C.O."/>
        </authorList>
    </citation>
    <scope>NUCLEOTIDE SEQUENCE [LARGE SCALE GENOMIC DNA]</scope>
    <source>
        <strain evidence="2 3">SS1-5</strain>
    </source>
</reference>
<dbReference type="EMBL" id="CP151767">
    <property type="protein sequence ID" value="WZU67229.1"/>
    <property type="molecule type" value="Genomic_DNA"/>
</dbReference>
<dbReference type="GO" id="GO:0016747">
    <property type="term" value="F:acyltransferase activity, transferring groups other than amino-acyl groups"/>
    <property type="evidence" value="ECO:0007669"/>
    <property type="project" value="InterPro"/>
</dbReference>
<name>A0AAN0NLL8_9RHOB</name>
<protein>
    <submittedName>
        <fullName evidence="2">GNAT family N-acetyltransferase</fullName>
        <ecNumber evidence="2">2.3.-.-</ecNumber>
    </submittedName>
</protein>
<reference evidence="3" key="1">
    <citation type="submission" date="2024-04" db="EMBL/GenBank/DDBJ databases">
        <title>Phylogenomic analyses of a clade within the roseobacter group suggest taxonomic reassignments of species of the genera Aestuariivita, Citreicella, Loktanella, Nautella, Pelagibaca, Ruegeria, Thalassobius, Thiobacimonas and Tropicibacter, and the proposal o.</title>
        <authorList>
            <person name="Jeon C.O."/>
        </authorList>
    </citation>
    <scope>NUCLEOTIDE SEQUENCE [LARGE SCALE GENOMIC DNA]</scope>
    <source>
        <strain evidence="3">SS1-5</strain>
    </source>
</reference>
<evidence type="ECO:0000259" key="1">
    <source>
        <dbReference type="Pfam" id="PF13302"/>
    </source>
</evidence>